<proteinExistence type="inferred from homology"/>
<dbReference type="SMART" id="SM00283">
    <property type="entry name" value="MA"/>
    <property type="match status" value="1"/>
</dbReference>
<evidence type="ECO:0000313" key="10">
    <source>
        <dbReference type="EMBL" id="MDW5596386.1"/>
    </source>
</evidence>
<feature type="domain" description="Methyl-accepting transducer" evidence="8">
    <location>
        <begin position="405"/>
        <end position="676"/>
    </location>
</feature>
<dbReference type="InterPro" id="IPR024478">
    <property type="entry name" value="HlyB_4HB_MCP"/>
</dbReference>
<evidence type="ECO:0000256" key="4">
    <source>
        <dbReference type="ARBA" id="ARBA00029447"/>
    </source>
</evidence>
<feature type="domain" description="HAMP" evidence="9">
    <location>
        <begin position="208"/>
        <end position="260"/>
    </location>
</feature>
<keyword evidence="1 7" id="KW-0812">Transmembrane</keyword>
<accession>A0ABU4HST5</accession>
<name>A0ABU4HST5_9ACTN</name>
<dbReference type="CDD" id="cd11386">
    <property type="entry name" value="MCP_signal"/>
    <property type="match status" value="1"/>
</dbReference>
<keyword evidence="11" id="KW-1185">Reference proteome</keyword>
<dbReference type="PROSITE" id="PS50111">
    <property type="entry name" value="CHEMOTAXIS_TRANSDUC_2"/>
    <property type="match status" value="1"/>
</dbReference>
<reference evidence="11" key="1">
    <citation type="submission" date="2023-07" db="EMBL/GenBank/DDBJ databases">
        <title>Conexibacter stalactiti sp. nov., isolated from stalactites in a lava cave and emended description of the genus Conexibacter.</title>
        <authorList>
            <person name="Lee S.D."/>
        </authorList>
    </citation>
    <scope>NUCLEOTIDE SEQUENCE [LARGE SCALE GENOMIC DNA]</scope>
    <source>
        <strain evidence="11">KCTC 39840</strain>
    </source>
</reference>
<evidence type="ECO:0000256" key="1">
    <source>
        <dbReference type="ARBA" id="ARBA00022692"/>
    </source>
</evidence>
<dbReference type="SMART" id="SM00304">
    <property type="entry name" value="HAMP"/>
    <property type="match status" value="3"/>
</dbReference>
<dbReference type="Gene3D" id="6.10.340.10">
    <property type="match status" value="1"/>
</dbReference>
<feature type="domain" description="HAMP" evidence="9">
    <location>
        <begin position="261"/>
        <end position="299"/>
    </location>
</feature>
<evidence type="ECO:0000256" key="7">
    <source>
        <dbReference type="SAM" id="Phobius"/>
    </source>
</evidence>
<sequence length="691" mass="72752">MKFTVRTKLLSGFLVVIALMVVLGVVAISRMGAINNNVEQFGSRVAPSLTDIGSLNAYLFIYRFDQLDYILGSPRDRLASARSMATDLSMIDRNIARLARQTDGRQAAIVARFRDAWAGYVSATDGFRALADRMDYTNAIATVKRGDGRTAYDLAVAQLVALNDTLGAMSRAQTKDAESTVDSGRTMILVLLAVAALIAIAIALIAGRSIAGGVQQLVRAARGIAKGDVQQRVEIKSRDEIGDAGEAFREMIAYLDETANAAKSIAAGDLTVTITPKSDRDALGIAFVEMSAQLREALGDRSSLEALVQRMETLSARDLAALQAALEAVASGDLTVEALAETEALTAEDGYELGRLGEIFNQMLTQLQASVHGYDEMRERVAGMLRQIAEETQAVAAASQQMATTSEETGRAIGEIASAVGEVAAGAERQVRTVGEARETGEAVVNAARTSSDNADRTAQAAEQAREVAESGAETIARATEGMQALVEVSGSVTEAMRGLGAKSNQIGGIVSTITGIAEQTNLLALNAAIEAARAGEQGRGFAVVAEEVRKLAEESQQAARSISELVDEIQRDTGTAVEGVEASGSQIEEGVATVQEAREAFLAIGTSVEDMNARVGEIAAAVGEISERAGRMEENMAEVVSVAEQSSASTEQVSASTQQTSASSQEIAASAQELAKTAEELERLVGQFRL</sequence>
<feature type="region of interest" description="Disordered" evidence="6">
    <location>
        <begin position="643"/>
        <end position="666"/>
    </location>
</feature>
<dbReference type="EMBL" id="JAWSTH010000054">
    <property type="protein sequence ID" value="MDW5596386.1"/>
    <property type="molecule type" value="Genomic_DNA"/>
</dbReference>
<evidence type="ECO:0000259" key="8">
    <source>
        <dbReference type="PROSITE" id="PS50111"/>
    </source>
</evidence>
<feature type="transmembrane region" description="Helical" evidence="7">
    <location>
        <begin position="187"/>
        <end position="207"/>
    </location>
</feature>
<dbReference type="InterPro" id="IPR003660">
    <property type="entry name" value="HAMP_dom"/>
</dbReference>
<evidence type="ECO:0000259" key="9">
    <source>
        <dbReference type="PROSITE" id="PS50885"/>
    </source>
</evidence>
<protein>
    <submittedName>
        <fullName evidence="10">Methyl-accepting chemotaxis protein</fullName>
    </submittedName>
</protein>
<evidence type="ECO:0000256" key="6">
    <source>
        <dbReference type="SAM" id="MobiDB-lite"/>
    </source>
</evidence>
<dbReference type="Pfam" id="PF00015">
    <property type="entry name" value="MCPsignal"/>
    <property type="match status" value="1"/>
</dbReference>
<evidence type="ECO:0000256" key="2">
    <source>
        <dbReference type="ARBA" id="ARBA00022989"/>
    </source>
</evidence>
<feature type="domain" description="HAMP" evidence="9">
    <location>
        <begin position="313"/>
        <end position="372"/>
    </location>
</feature>
<comment type="caution">
    <text evidence="10">The sequence shown here is derived from an EMBL/GenBank/DDBJ whole genome shotgun (WGS) entry which is preliminary data.</text>
</comment>
<evidence type="ECO:0000256" key="3">
    <source>
        <dbReference type="ARBA" id="ARBA00023224"/>
    </source>
</evidence>
<gene>
    <name evidence="10" type="ORF">R7226_18715</name>
</gene>
<dbReference type="Proteomes" id="UP001284601">
    <property type="component" value="Unassembled WGS sequence"/>
</dbReference>
<keyword evidence="3 5" id="KW-0807">Transducer</keyword>
<dbReference type="Gene3D" id="1.10.287.950">
    <property type="entry name" value="Methyl-accepting chemotaxis protein"/>
    <property type="match status" value="1"/>
</dbReference>
<evidence type="ECO:0000313" key="11">
    <source>
        <dbReference type="Proteomes" id="UP001284601"/>
    </source>
</evidence>
<keyword evidence="2 7" id="KW-1133">Transmembrane helix</keyword>
<dbReference type="SUPFAM" id="SSF58104">
    <property type="entry name" value="Methyl-accepting chemotaxis protein (MCP) signaling domain"/>
    <property type="match status" value="1"/>
</dbReference>
<comment type="similarity">
    <text evidence="4">Belongs to the methyl-accepting chemotaxis (MCP) protein family.</text>
</comment>
<keyword evidence="7" id="KW-0472">Membrane</keyword>
<dbReference type="InterPro" id="IPR004089">
    <property type="entry name" value="MCPsignal_dom"/>
</dbReference>
<dbReference type="Pfam" id="PF00672">
    <property type="entry name" value="HAMP"/>
    <property type="match status" value="2"/>
</dbReference>
<dbReference type="Pfam" id="PF12729">
    <property type="entry name" value="4HB_MCP_1"/>
    <property type="match status" value="1"/>
</dbReference>
<dbReference type="PANTHER" id="PTHR32089">
    <property type="entry name" value="METHYL-ACCEPTING CHEMOTAXIS PROTEIN MCPB"/>
    <property type="match status" value="1"/>
</dbReference>
<dbReference type="PROSITE" id="PS50885">
    <property type="entry name" value="HAMP"/>
    <property type="match status" value="3"/>
</dbReference>
<organism evidence="10 11">
    <name type="scientific">Conexibacter stalactiti</name>
    <dbReference type="NCBI Taxonomy" id="1940611"/>
    <lineage>
        <taxon>Bacteria</taxon>
        <taxon>Bacillati</taxon>
        <taxon>Actinomycetota</taxon>
        <taxon>Thermoleophilia</taxon>
        <taxon>Solirubrobacterales</taxon>
        <taxon>Conexibacteraceae</taxon>
        <taxon>Conexibacter</taxon>
    </lineage>
</organism>
<dbReference type="PANTHER" id="PTHR32089:SF112">
    <property type="entry name" value="LYSOZYME-LIKE PROTEIN-RELATED"/>
    <property type="match status" value="1"/>
</dbReference>
<dbReference type="CDD" id="cd06225">
    <property type="entry name" value="HAMP"/>
    <property type="match status" value="1"/>
</dbReference>
<dbReference type="RefSeq" id="WP_318598769.1">
    <property type="nucleotide sequence ID" value="NZ_JAWSTH010000054.1"/>
</dbReference>
<evidence type="ECO:0000256" key="5">
    <source>
        <dbReference type="PROSITE-ProRule" id="PRU00284"/>
    </source>
</evidence>